<dbReference type="Pfam" id="PF09339">
    <property type="entry name" value="HTH_IclR"/>
    <property type="match status" value="1"/>
</dbReference>
<proteinExistence type="predicted"/>
<evidence type="ECO:0000256" key="3">
    <source>
        <dbReference type="ARBA" id="ARBA00023163"/>
    </source>
</evidence>
<dbReference type="InterPro" id="IPR036390">
    <property type="entry name" value="WH_DNA-bd_sf"/>
</dbReference>
<dbReference type="EMBL" id="JAMBQA010000002">
    <property type="protein sequence ID" value="MDG0845431.1"/>
    <property type="molecule type" value="Genomic_DNA"/>
</dbReference>
<dbReference type="Proteomes" id="UP001152422">
    <property type="component" value="Unassembled WGS sequence"/>
</dbReference>
<comment type="caution">
    <text evidence="6">The sequence shown here is derived from an EMBL/GenBank/DDBJ whole genome shotgun (WGS) entry which is preliminary data.</text>
</comment>
<sequence>MADKKSKDYIQSLDTGIKILNVLQKSKSPMKFSEIQQITSITKSNLYKYMNTLANNELVYRNPATGEYHLGNQLIQLGMSAMGNLDSLAIVTPYLQEIGRHNNNTVLYSVITRRGPVVTKIWHAEGILNIGAQIGTVLPPKSSSGKIFAAFFDETQKEYEDEELNKIHNQQIAFAAEPLIPTISSVSFPVFTFNKELEGIISVIGVKDNLPDSVESPDTHYLLEKQKEISKLLGLHL</sequence>
<evidence type="ECO:0000259" key="5">
    <source>
        <dbReference type="PROSITE" id="PS51078"/>
    </source>
</evidence>
<evidence type="ECO:0000256" key="2">
    <source>
        <dbReference type="ARBA" id="ARBA00023125"/>
    </source>
</evidence>
<evidence type="ECO:0000313" key="6">
    <source>
        <dbReference type="EMBL" id="MDG0845431.1"/>
    </source>
</evidence>
<dbReference type="GO" id="GO:0003677">
    <property type="term" value="F:DNA binding"/>
    <property type="evidence" value="ECO:0007669"/>
    <property type="project" value="UniProtKB-KW"/>
</dbReference>
<dbReference type="GO" id="GO:0003700">
    <property type="term" value="F:DNA-binding transcription factor activity"/>
    <property type="evidence" value="ECO:0007669"/>
    <property type="project" value="TreeGrafter"/>
</dbReference>
<dbReference type="EMBL" id="LNPX01000008">
    <property type="protein sequence ID" value="OEK58705.1"/>
    <property type="molecule type" value="Genomic_DNA"/>
</dbReference>
<dbReference type="SUPFAM" id="SSF46785">
    <property type="entry name" value="Winged helix' DNA-binding domain"/>
    <property type="match status" value="1"/>
</dbReference>
<reference evidence="6" key="3">
    <citation type="submission" date="2022-05" db="EMBL/GenBank/DDBJ databases">
        <title>Comparative genomics of Staphylococcus equorum isolates.</title>
        <authorList>
            <person name="Luelf R.H."/>
        </authorList>
    </citation>
    <scope>NUCLEOTIDE SEQUENCE</scope>
    <source>
        <strain evidence="6">TMW 2.2497</strain>
    </source>
</reference>
<evidence type="ECO:0000313" key="9">
    <source>
        <dbReference type="Proteomes" id="UP000095464"/>
    </source>
</evidence>
<evidence type="ECO:0000259" key="4">
    <source>
        <dbReference type="PROSITE" id="PS51077"/>
    </source>
</evidence>
<dbReference type="PROSITE" id="PS51078">
    <property type="entry name" value="ICLR_ED"/>
    <property type="match status" value="1"/>
</dbReference>
<name>A0A1E5TM48_9STAP</name>
<dbReference type="InterPro" id="IPR005471">
    <property type="entry name" value="Tscrpt_reg_IclR_N"/>
</dbReference>
<dbReference type="KEGG" id="seqo:SE1039_23100"/>
<dbReference type="InterPro" id="IPR050707">
    <property type="entry name" value="HTH_MetabolicPath_Reg"/>
</dbReference>
<reference evidence="8" key="2">
    <citation type="submission" date="2015-11" db="EMBL/GenBank/DDBJ databases">
        <authorList>
            <person name="Wolfe B.E."/>
        </authorList>
    </citation>
    <scope>NUCLEOTIDE SEQUENCE</scope>
    <source>
        <strain evidence="8">738_7</strain>
    </source>
</reference>
<dbReference type="GO" id="GO:0045892">
    <property type="term" value="P:negative regulation of DNA-templated transcription"/>
    <property type="evidence" value="ECO:0007669"/>
    <property type="project" value="TreeGrafter"/>
</dbReference>
<dbReference type="EMBL" id="JARGCK010000001">
    <property type="protein sequence ID" value="MDK9864667.1"/>
    <property type="molecule type" value="Genomic_DNA"/>
</dbReference>
<dbReference type="SMART" id="SM00346">
    <property type="entry name" value="HTH_ICLR"/>
    <property type="match status" value="1"/>
</dbReference>
<dbReference type="Proteomes" id="UP000095464">
    <property type="component" value="Unassembled WGS sequence"/>
</dbReference>
<reference evidence="9" key="1">
    <citation type="submission" date="2015-11" db="EMBL/GenBank/DDBJ databases">
        <title>Genomic diversity of Staphylococcus saprophyticus strains from urinary tract infections, animal surfaces, and fermented foods.</title>
        <authorList>
            <person name="Wolfe B.E."/>
        </authorList>
    </citation>
    <scope>NUCLEOTIDE SEQUENCE [LARGE SCALE GENOMIC DNA]</scope>
    <source>
        <strain evidence="9">738_7</strain>
    </source>
</reference>
<keyword evidence="1" id="KW-0805">Transcription regulation</keyword>
<dbReference type="PANTHER" id="PTHR30136">
    <property type="entry name" value="HELIX-TURN-HELIX TRANSCRIPTIONAL REGULATOR, ICLR FAMILY"/>
    <property type="match status" value="1"/>
</dbReference>
<dbReference type="SUPFAM" id="SSF55781">
    <property type="entry name" value="GAF domain-like"/>
    <property type="match status" value="1"/>
</dbReference>
<evidence type="ECO:0000256" key="1">
    <source>
        <dbReference type="ARBA" id="ARBA00023015"/>
    </source>
</evidence>
<feature type="domain" description="HTH iclR-type" evidence="4">
    <location>
        <begin position="10"/>
        <end position="72"/>
    </location>
</feature>
<evidence type="ECO:0000313" key="10">
    <source>
        <dbReference type="Proteomes" id="UP001152422"/>
    </source>
</evidence>
<accession>A0A1E5TM48</accession>
<evidence type="ECO:0000313" key="8">
    <source>
        <dbReference type="EMBL" id="OEK58705.1"/>
    </source>
</evidence>
<dbReference type="RefSeq" id="WP_002511577.1">
    <property type="nucleotide sequence ID" value="NZ_CP013114.1"/>
</dbReference>
<organism evidence="6 10">
    <name type="scientific">Staphylococcus equorum</name>
    <dbReference type="NCBI Taxonomy" id="246432"/>
    <lineage>
        <taxon>Bacteria</taxon>
        <taxon>Bacillati</taxon>
        <taxon>Bacillota</taxon>
        <taxon>Bacilli</taxon>
        <taxon>Bacillales</taxon>
        <taxon>Staphylococcaceae</taxon>
        <taxon>Staphylococcus</taxon>
    </lineage>
</organism>
<dbReference type="PROSITE" id="PS51077">
    <property type="entry name" value="HTH_ICLR"/>
    <property type="match status" value="1"/>
</dbReference>
<dbReference type="InterPro" id="IPR029016">
    <property type="entry name" value="GAF-like_dom_sf"/>
</dbReference>
<dbReference type="Proteomes" id="UP001174037">
    <property type="component" value="Unassembled WGS sequence"/>
</dbReference>
<feature type="domain" description="IclR-ED" evidence="5">
    <location>
        <begin position="73"/>
        <end position="235"/>
    </location>
</feature>
<dbReference type="AlphaFoldDB" id="A0A1E5TM48"/>
<dbReference type="PANTHER" id="PTHR30136:SF8">
    <property type="entry name" value="TRANSCRIPTIONAL REGULATORY PROTEIN"/>
    <property type="match status" value="1"/>
</dbReference>
<dbReference type="InterPro" id="IPR036388">
    <property type="entry name" value="WH-like_DNA-bd_sf"/>
</dbReference>
<keyword evidence="3" id="KW-0804">Transcription</keyword>
<dbReference type="Gene3D" id="3.30.450.40">
    <property type="match status" value="1"/>
</dbReference>
<reference evidence="7" key="5">
    <citation type="submission" date="2023-03" db="EMBL/GenBank/DDBJ databases">
        <authorList>
            <person name="Vazquez L."/>
            <person name="Rodriguez J."/>
            <person name="Mayo B."/>
            <person name="Florez A.B."/>
        </authorList>
    </citation>
    <scope>NUCLEOTIDE SEQUENCE</scope>
    <source>
        <strain evidence="7">5A3I</strain>
    </source>
</reference>
<evidence type="ECO:0000313" key="7">
    <source>
        <dbReference type="EMBL" id="MDK9864667.1"/>
    </source>
</evidence>
<keyword evidence="2" id="KW-0238">DNA-binding</keyword>
<keyword evidence="10" id="KW-1185">Reference proteome</keyword>
<dbReference type="InterPro" id="IPR014757">
    <property type="entry name" value="Tscrpt_reg_IclR_C"/>
</dbReference>
<dbReference type="Gene3D" id="1.10.10.10">
    <property type="entry name" value="Winged helix-like DNA-binding domain superfamily/Winged helix DNA-binding domain"/>
    <property type="match status" value="1"/>
</dbReference>
<reference evidence="7" key="4">
    <citation type="journal article" date="2023" name="Int. J. Mol. Sci.">
        <title>Antibiotic Resistance/Susceptibility Profiles of Staphylococcus equorum Strains from Cheese, and Genome Analysis for Antibiotic Resistance Genes.</title>
        <authorList>
            <person name="Vazquez L."/>
            <person name="Srednik M.E."/>
            <person name="Rodriguez J."/>
            <person name="Florez A.B."/>
            <person name="Mayo B."/>
        </authorList>
    </citation>
    <scope>NUCLEOTIDE SEQUENCE</scope>
    <source>
        <strain evidence="7">5A3I</strain>
    </source>
</reference>
<gene>
    <name evidence="8" type="ORF">ASS94_02395</name>
    <name evidence="6" type="ORF">M4L89_04265</name>
    <name evidence="7" type="ORF">P1A27_01625</name>
</gene>
<protein>
    <submittedName>
        <fullName evidence="6">Helix-turn-helix domain-containing protein</fullName>
    </submittedName>
</protein>